<dbReference type="OrthoDB" id="2958007at2759"/>
<sequence length="872" mass="97098">MDKSIAFMALSPRSAVVPTAPGTSDASTVLQSEVIAWYFLVAILTLLVYDAATMMDKEVQYFWIKPLKPVAIVYFANRYIGLLGAISNLFSKFAIWSRSLSYWATIVLIDCILMMRVVALYSKGRRLSISLNSLLVLAAAIKLSILIYITVIQDVAVYTLATNVTICGEKKSAAIGWGIVDWLAPMAYGVVLLALALRKAMQYWKMTSGFKTSRLVNVLIQDQIIYFLLVVLCCILNIIQFKIHVTNDVLAGILSTLGSPSLLCILGSRMLFNLKEAGNEDINERASVRAKSIGAIEFITLENVSTRLPSPETRLLNDFKDVCQRDTLTSSCKPELSDTTNLVPETRTSTTRGLRSTTGRYKSRQAAVFDGTQLTRKSPRSSGSGSSTPFFLPNIMSESREEHLELKNVSTQLPTELFYPVCTYVASRRDLHTLATASRILQKPSEIALHRRVVLDSRDLGRKFIKILKECPRFVSLVRELQLERVPTSQETESDNYWIDMREVIGSLSVLESLSIEDGRDESLSWVLSLLPQNRLKILRCAFIMDIELFHVLRQQSTLEELAWKGGLAALPASPMPINIDNQSRTPQTGDNSKFRSSETSISDPDELLIPVIQQYLPPTALPSLKYLTSESLALARVLVPGRAITHLWVPGSTFTAVIASHFIYRHITSASESNVPVSSSGHPIQLAASRLELSGAQRSQQLCRAIRDFAHGRGPVLSLRMALDMRGPDVMIVLDCIAQYLPYLRCLGFLPGHILDDGSATKLVDEGPGNMLPSFRHLHTICFWSVPTRRAVSLLQNASHLPALRTLACLHYSAAFEWLCLPIKDDDSNSSNAYRGGIEWNHEGVVEDGPHDKHRRATPVHDPRNLLWRDI</sequence>
<feature type="compositionally biased region" description="Low complexity" evidence="1">
    <location>
        <begin position="380"/>
        <end position="390"/>
    </location>
</feature>
<feature type="transmembrane region" description="Helical" evidence="2">
    <location>
        <begin position="35"/>
        <end position="52"/>
    </location>
</feature>
<feature type="region of interest" description="Disordered" evidence="1">
    <location>
        <begin position="579"/>
        <end position="601"/>
    </location>
</feature>
<evidence type="ECO:0000256" key="1">
    <source>
        <dbReference type="SAM" id="MobiDB-lite"/>
    </source>
</evidence>
<feature type="transmembrane region" description="Helical" evidence="2">
    <location>
        <begin position="102"/>
        <end position="122"/>
    </location>
</feature>
<dbReference type="Proteomes" id="UP000757232">
    <property type="component" value="Unassembled WGS sequence"/>
</dbReference>
<feature type="transmembrane region" description="Helical" evidence="2">
    <location>
        <begin position="134"/>
        <end position="153"/>
    </location>
</feature>
<name>A0A9Q5I4T9_SANBA</name>
<feature type="compositionally biased region" description="Polar residues" evidence="1">
    <location>
        <begin position="334"/>
        <end position="343"/>
    </location>
</feature>
<keyword evidence="2" id="KW-0472">Membrane</keyword>
<feature type="region of interest" description="Disordered" evidence="1">
    <location>
        <begin position="334"/>
        <end position="390"/>
    </location>
</feature>
<evidence type="ECO:0000256" key="2">
    <source>
        <dbReference type="SAM" id="Phobius"/>
    </source>
</evidence>
<proteinExistence type="predicted"/>
<evidence type="ECO:0000313" key="5">
    <source>
        <dbReference type="Proteomes" id="UP000757232"/>
    </source>
</evidence>
<feature type="transmembrane region" description="Helical" evidence="2">
    <location>
        <begin position="72"/>
        <end position="90"/>
    </location>
</feature>
<keyword evidence="5" id="KW-1185">Reference proteome</keyword>
<comment type="caution">
    <text evidence="4">The sequence shown here is derived from an EMBL/GenBank/DDBJ whole genome shotgun (WGS) entry which is preliminary data.</text>
</comment>
<evidence type="ECO:0000259" key="3">
    <source>
        <dbReference type="Pfam" id="PF20151"/>
    </source>
</evidence>
<organism evidence="4 5">
    <name type="scientific">Sanghuangporus baumii</name>
    <name type="common">Phellinus baumii</name>
    <dbReference type="NCBI Taxonomy" id="108892"/>
    <lineage>
        <taxon>Eukaryota</taxon>
        <taxon>Fungi</taxon>
        <taxon>Dikarya</taxon>
        <taxon>Basidiomycota</taxon>
        <taxon>Agaricomycotina</taxon>
        <taxon>Agaricomycetes</taxon>
        <taxon>Hymenochaetales</taxon>
        <taxon>Hymenochaetaceae</taxon>
        <taxon>Sanghuangporus</taxon>
    </lineage>
</organism>
<feature type="transmembrane region" description="Helical" evidence="2">
    <location>
        <begin position="173"/>
        <end position="197"/>
    </location>
</feature>
<feature type="compositionally biased region" description="Low complexity" evidence="1">
    <location>
        <begin position="346"/>
        <end position="360"/>
    </location>
</feature>
<dbReference type="InterPro" id="IPR045340">
    <property type="entry name" value="DUF6533"/>
</dbReference>
<feature type="domain" description="DUF6533" evidence="3">
    <location>
        <begin position="38"/>
        <end position="83"/>
    </location>
</feature>
<dbReference type="AlphaFoldDB" id="A0A9Q5I4T9"/>
<feature type="compositionally biased region" description="Polar residues" evidence="1">
    <location>
        <begin position="580"/>
        <end position="592"/>
    </location>
</feature>
<keyword evidence="2" id="KW-0812">Transmembrane</keyword>
<dbReference type="Pfam" id="PF20151">
    <property type="entry name" value="DUF6533"/>
    <property type="match status" value="1"/>
</dbReference>
<evidence type="ECO:0000313" key="4">
    <source>
        <dbReference type="EMBL" id="OCB91811.1"/>
    </source>
</evidence>
<keyword evidence="2" id="KW-1133">Transmembrane helix</keyword>
<dbReference type="EMBL" id="LNZH02000062">
    <property type="protein sequence ID" value="OCB91811.1"/>
    <property type="molecule type" value="Genomic_DNA"/>
</dbReference>
<protein>
    <recommendedName>
        <fullName evidence="3">DUF6533 domain-containing protein</fullName>
    </recommendedName>
</protein>
<gene>
    <name evidence="4" type="ORF">A7U60_g924</name>
</gene>
<accession>A0A9Q5I4T9</accession>
<feature type="transmembrane region" description="Helical" evidence="2">
    <location>
        <begin position="224"/>
        <end position="243"/>
    </location>
</feature>
<reference evidence="4" key="1">
    <citation type="submission" date="2016-06" db="EMBL/GenBank/DDBJ databases">
        <title>Draft Genome sequence of the fungus Inonotus baumii.</title>
        <authorList>
            <person name="Zhu H."/>
            <person name="Lin W."/>
        </authorList>
    </citation>
    <scope>NUCLEOTIDE SEQUENCE</scope>
    <source>
        <strain evidence="4">821</strain>
    </source>
</reference>